<dbReference type="OrthoDB" id="21416at2759"/>
<dbReference type="InParanoid" id="A0A2J6T477"/>
<dbReference type="PANTHER" id="PTHR10039">
    <property type="entry name" value="AMELOGENIN"/>
    <property type="match status" value="1"/>
</dbReference>
<gene>
    <name evidence="4" type="ORF">K444DRAFT_533415</name>
</gene>
<keyword evidence="2" id="KW-0479">Metal-binding</keyword>
<dbReference type="RefSeq" id="XP_024734729.1">
    <property type="nucleotide sequence ID" value="XM_024875150.1"/>
</dbReference>
<organism evidence="4 5">
    <name type="scientific">Hyaloscypha bicolor E</name>
    <dbReference type="NCBI Taxonomy" id="1095630"/>
    <lineage>
        <taxon>Eukaryota</taxon>
        <taxon>Fungi</taxon>
        <taxon>Dikarya</taxon>
        <taxon>Ascomycota</taxon>
        <taxon>Pezizomycotina</taxon>
        <taxon>Leotiomycetes</taxon>
        <taxon>Helotiales</taxon>
        <taxon>Hyaloscyphaceae</taxon>
        <taxon>Hyaloscypha</taxon>
        <taxon>Hyaloscypha bicolor</taxon>
    </lineage>
</organism>
<evidence type="ECO:0000259" key="3">
    <source>
        <dbReference type="PROSITE" id="PS50157"/>
    </source>
</evidence>
<dbReference type="SUPFAM" id="SSF57667">
    <property type="entry name" value="beta-beta-alpha zinc fingers"/>
    <property type="match status" value="1"/>
</dbReference>
<reference evidence="4 5" key="1">
    <citation type="submission" date="2016-04" db="EMBL/GenBank/DDBJ databases">
        <title>A degradative enzymes factory behind the ericoid mycorrhizal symbiosis.</title>
        <authorList>
            <consortium name="DOE Joint Genome Institute"/>
            <person name="Martino E."/>
            <person name="Morin E."/>
            <person name="Grelet G."/>
            <person name="Kuo A."/>
            <person name="Kohler A."/>
            <person name="Daghino S."/>
            <person name="Barry K."/>
            <person name="Choi C."/>
            <person name="Cichocki N."/>
            <person name="Clum A."/>
            <person name="Copeland A."/>
            <person name="Hainaut M."/>
            <person name="Haridas S."/>
            <person name="Labutti K."/>
            <person name="Lindquist E."/>
            <person name="Lipzen A."/>
            <person name="Khouja H.-R."/>
            <person name="Murat C."/>
            <person name="Ohm R."/>
            <person name="Olson A."/>
            <person name="Spatafora J."/>
            <person name="Veneault-Fourrey C."/>
            <person name="Henrissat B."/>
            <person name="Grigoriev I."/>
            <person name="Martin F."/>
            <person name="Perotto S."/>
        </authorList>
    </citation>
    <scope>NUCLEOTIDE SEQUENCE [LARGE SCALE GENOMIC DNA]</scope>
    <source>
        <strain evidence="4 5">E</strain>
    </source>
</reference>
<dbReference type="Proteomes" id="UP000235371">
    <property type="component" value="Unassembled WGS sequence"/>
</dbReference>
<feature type="domain" description="C2H2-type" evidence="3">
    <location>
        <begin position="869"/>
        <end position="897"/>
    </location>
</feature>
<dbReference type="InterPro" id="IPR013087">
    <property type="entry name" value="Znf_C2H2_type"/>
</dbReference>
<keyword evidence="2" id="KW-0862">Zinc</keyword>
<keyword evidence="5" id="KW-1185">Reference proteome</keyword>
<keyword evidence="2" id="KW-0863">Zinc-finger</keyword>
<dbReference type="Pfam" id="PF24883">
    <property type="entry name" value="NPHP3_N"/>
    <property type="match status" value="1"/>
</dbReference>
<dbReference type="InterPro" id="IPR054471">
    <property type="entry name" value="GPIID_WHD"/>
</dbReference>
<evidence type="ECO:0000256" key="2">
    <source>
        <dbReference type="PROSITE-ProRule" id="PRU00042"/>
    </source>
</evidence>
<accession>A0A2J6T477</accession>
<dbReference type="Pfam" id="PF24809">
    <property type="entry name" value="DUF7708"/>
    <property type="match status" value="1"/>
</dbReference>
<keyword evidence="1" id="KW-0677">Repeat</keyword>
<dbReference type="Pfam" id="PF22939">
    <property type="entry name" value="WHD_GPIID"/>
    <property type="match status" value="1"/>
</dbReference>
<dbReference type="InterPro" id="IPR056125">
    <property type="entry name" value="DUF7708"/>
</dbReference>
<dbReference type="Gene3D" id="3.30.160.60">
    <property type="entry name" value="Classic Zinc Finger"/>
    <property type="match status" value="2"/>
</dbReference>
<dbReference type="EMBL" id="KZ613843">
    <property type="protein sequence ID" value="PMD57825.1"/>
    <property type="molecule type" value="Genomic_DNA"/>
</dbReference>
<dbReference type="InterPro" id="IPR056884">
    <property type="entry name" value="NPHP3-like_N"/>
</dbReference>
<sequence>MVPTFQTVVSNFRSRLSKAELDDFKFCSLKDVQQAIIDIQAQQDKRREMRNLSRILGFLEAMNQFGAVVEVFLNTSEILAFVWGPLKFLLLVANNWAVSFDALLDAYQQIAEQIPLLLQYQNVFTESSDMRGVLGMMYKDILEFHQQALRVFGKPTWQQIFRAVWKDFDTRFQHLLLNLQRHKTLIESHGNVLQIKASQVARELAEKAFKEADIARKDNQRIAVRTWLSARNVQLDHEVYTGVRKLYPSTGLWVLQKTAIVAWHDSQHTSGSLVWIHGIPGAGKTVLASVIVEKSKSLSSTIVAYFYCKYKDQERNTFVAVFRAIISQLLAQSKDSDLLQALYERSVESGERYLESQSLCTELLAIAVGSIPTNVGIHLIIDGLDECENKERKVIISEIAKILRKDPQPGRIRAMFVSQPEPSIRSLLRTATIVRLSETDNMSDIAEYTRHCCLEIQSKFDLADEKRDLIRTLVCGSAGGMFLFAKLVLQNLYSQVSRAQLYESLLPRRFPLGLNQAYGRIVERIERNENVAERDQALTLLGWVVTAKRPLTWPEIQGAVSIDIEDQIVDFKERSLVVDIGALCGSLVERLPGDRIELVHTSARIYLMQDNHVRVSRAEGQLASLCLHYLMFPGFMADDEEICQLLKTGFYVFQNYAMLHWVDHLQSYLEHLQTDDLDDLDKLAPICEEFSSEYGPSDADTSVGVSLQSLRERCKKAGHQASFETFVALIAYARDLRGKKNSLDGLGNLGSILTSVRENQERLIKTEDSASILALSKFYGDLLFKCPRHMCYYFHEGFADSRLRHQHIQLHNRAFCCKIDGCSRIQTGFSSDADLQRHIKKNHFLPEASAKLFPEPMTQAKVKPPKGVHKCEECSKKFTRGSTLKEHTRRVHTGERPHSCGKCSQAFASEKDCRRHEDSHYEGNFVCSGELAPGVRWGCGRVFTRADALTRHFSSALGHKCRQSDPRATEHVHQ</sequence>
<dbReference type="STRING" id="1095630.A0A2J6T477"/>
<dbReference type="PANTHER" id="PTHR10039:SF14">
    <property type="entry name" value="NACHT DOMAIN-CONTAINING PROTEIN"/>
    <property type="match status" value="1"/>
</dbReference>
<dbReference type="InterPro" id="IPR027417">
    <property type="entry name" value="P-loop_NTPase"/>
</dbReference>
<dbReference type="InterPro" id="IPR036236">
    <property type="entry name" value="Znf_C2H2_sf"/>
</dbReference>
<protein>
    <recommendedName>
        <fullName evidence="3">C2H2-type domain-containing protein</fullName>
    </recommendedName>
</protein>
<dbReference type="PROSITE" id="PS00028">
    <property type="entry name" value="ZINC_FINGER_C2H2_1"/>
    <property type="match status" value="2"/>
</dbReference>
<evidence type="ECO:0000256" key="1">
    <source>
        <dbReference type="ARBA" id="ARBA00022737"/>
    </source>
</evidence>
<proteinExistence type="predicted"/>
<evidence type="ECO:0000313" key="5">
    <source>
        <dbReference type="Proteomes" id="UP000235371"/>
    </source>
</evidence>
<evidence type="ECO:0000313" key="4">
    <source>
        <dbReference type="EMBL" id="PMD57825.1"/>
    </source>
</evidence>
<dbReference type="GeneID" id="36583230"/>
<dbReference type="SMART" id="SM00355">
    <property type="entry name" value="ZnF_C2H2"/>
    <property type="match status" value="3"/>
</dbReference>
<dbReference type="SUPFAM" id="SSF52540">
    <property type="entry name" value="P-loop containing nucleoside triphosphate hydrolases"/>
    <property type="match status" value="1"/>
</dbReference>
<dbReference type="GO" id="GO:0008270">
    <property type="term" value="F:zinc ion binding"/>
    <property type="evidence" value="ECO:0007669"/>
    <property type="project" value="UniProtKB-KW"/>
</dbReference>
<dbReference type="PROSITE" id="PS50157">
    <property type="entry name" value="ZINC_FINGER_C2H2_2"/>
    <property type="match status" value="2"/>
</dbReference>
<feature type="domain" description="C2H2-type" evidence="3">
    <location>
        <begin position="898"/>
        <end position="920"/>
    </location>
</feature>
<dbReference type="Gene3D" id="3.40.50.300">
    <property type="entry name" value="P-loop containing nucleotide triphosphate hydrolases"/>
    <property type="match status" value="1"/>
</dbReference>
<name>A0A2J6T477_9HELO</name>
<dbReference type="AlphaFoldDB" id="A0A2J6T477"/>